<dbReference type="AlphaFoldDB" id="A0A9N9VTZ2"/>
<name>A0A9N9VTZ2_9HYPO</name>
<accession>A0A9N9VTZ2</accession>
<feature type="compositionally biased region" description="Gly residues" evidence="1">
    <location>
        <begin position="1"/>
        <end position="11"/>
    </location>
</feature>
<reference evidence="2" key="1">
    <citation type="submission" date="2021-10" db="EMBL/GenBank/DDBJ databases">
        <authorList>
            <person name="Piombo E."/>
        </authorList>
    </citation>
    <scope>NUCLEOTIDE SEQUENCE</scope>
</reference>
<gene>
    <name evidence="2" type="ORF">CRHIZ90672A_00015708</name>
</gene>
<dbReference type="Proteomes" id="UP000696573">
    <property type="component" value="Unassembled WGS sequence"/>
</dbReference>
<evidence type="ECO:0000313" key="2">
    <source>
        <dbReference type="EMBL" id="CAH0029094.1"/>
    </source>
</evidence>
<organism evidence="2 3">
    <name type="scientific">Clonostachys rhizophaga</name>
    <dbReference type="NCBI Taxonomy" id="160324"/>
    <lineage>
        <taxon>Eukaryota</taxon>
        <taxon>Fungi</taxon>
        <taxon>Dikarya</taxon>
        <taxon>Ascomycota</taxon>
        <taxon>Pezizomycotina</taxon>
        <taxon>Sordariomycetes</taxon>
        <taxon>Hypocreomycetidae</taxon>
        <taxon>Hypocreales</taxon>
        <taxon>Bionectriaceae</taxon>
        <taxon>Clonostachys</taxon>
    </lineage>
</organism>
<comment type="caution">
    <text evidence="2">The sequence shown here is derived from an EMBL/GenBank/DDBJ whole genome shotgun (WGS) entry which is preliminary data.</text>
</comment>
<protein>
    <submittedName>
        <fullName evidence="2">Uncharacterized protein</fullName>
    </submittedName>
</protein>
<keyword evidence="3" id="KW-1185">Reference proteome</keyword>
<evidence type="ECO:0000313" key="3">
    <source>
        <dbReference type="Proteomes" id="UP000696573"/>
    </source>
</evidence>
<feature type="region of interest" description="Disordered" evidence="1">
    <location>
        <begin position="1"/>
        <end position="22"/>
    </location>
</feature>
<dbReference type="EMBL" id="CABFNQ020000738">
    <property type="protein sequence ID" value="CAH0029094.1"/>
    <property type="molecule type" value="Genomic_DNA"/>
</dbReference>
<proteinExistence type="predicted"/>
<evidence type="ECO:0000256" key="1">
    <source>
        <dbReference type="SAM" id="MobiDB-lite"/>
    </source>
</evidence>
<sequence>MGRGGGTGGEVGLLQPPRGAARGPGQFLILRWASGNGLGFEENDERFNSRVAIGGLDSGLSGW</sequence>